<reference evidence="8" key="1">
    <citation type="submission" date="2016-05" db="EMBL/GenBank/DDBJ databases">
        <authorList>
            <person name="Baek K."/>
            <person name="Yang S.-J."/>
        </authorList>
    </citation>
    <scope>NUCLEOTIDE SEQUENCE [LARGE SCALE GENOMIC DNA]</scope>
    <source>
        <strain evidence="8">ST58-10</strain>
    </source>
</reference>
<dbReference type="GO" id="GO:0008836">
    <property type="term" value="F:diaminopimelate decarboxylase activity"/>
    <property type="evidence" value="ECO:0007669"/>
    <property type="project" value="TreeGrafter"/>
</dbReference>
<comment type="cofactor">
    <cofactor evidence="1 3">
        <name>pyridoxal 5'-phosphate</name>
        <dbReference type="ChEBI" id="CHEBI:597326"/>
    </cofactor>
</comment>
<dbReference type="SUPFAM" id="SSF51419">
    <property type="entry name" value="PLP-binding barrel"/>
    <property type="match status" value="1"/>
</dbReference>
<dbReference type="Gene3D" id="2.40.37.10">
    <property type="entry name" value="Lyase, Ornithine Decarboxylase, Chain A, domain 1"/>
    <property type="match status" value="1"/>
</dbReference>
<dbReference type="Proteomes" id="UP000078070">
    <property type="component" value="Chromosome"/>
</dbReference>
<protein>
    <submittedName>
        <fullName evidence="7">Pyridoxal-dependent decarboxylase, exosortase A system-associated</fullName>
    </submittedName>
</protein>
<feature type="domain" description="Orn/DAP/Arg decarboxylase 2 N-terminal" evidence="6">
    <location>
        <begin position="55"/>
        <end position="300"/>
    </location>
</feature>
<dbReference type="NCBIfam" id="TIGR03099">
    <property type="entry name" value="dCO2ase_PEP1"/>
    <property type="match status" value="1"/>
</dbReference>
<dbReference type="PRINTS" id="PR01179">
    <property type="entry name" value="ODADCRBXLASE"/>
</dbReference>
<dbReference type="Pfam" id="PF00278">
    <property type="entry name" value="Orn_DAP_Arg_deC"/>
    <property type="match status" value="1"/>
</dbReference>
<dbReference type="CDD" id="cd06839">
    <property type="entry name" value="PLPDE_III_Btrk_like"/>
    <property type="match status" value="1"/>
</dbReference>
<sequence length="419" mass="45632">MTFRSHLMPTVNPLGHSTQWPDIRHNELYIGGLPLSRLAAQMSQTPFYAYDRPLIAQRIAELRRLLPAGIQLHYALKANPMPALVNFIAPLVDGFDVASHQEMLVAINGGKAASEISFAGPGKTRREIEAAVAAGIIINAESFAQIDQAARAGVELGIAPRIAVRLNPEFELKSSGMRMTGGAKPFGIDTEQFPELIEKMRGLDLEPEGLHLYTGSQNLNPAAICEAQQAVVNLVCELIKRFTLRLRFINIGGGFGIPYFPGESPLDLTSVADQLYRLQKQTQQASPKTALVLELGRYLVGEAGIYVCKVLERKRSRGTVYLITDGGLHHHLANSGNFGQVLRKNYPILIGNRAEGEEKEQVTVVGPLCTPLDILAEKVILPKAQPGDWVVIRQSGAYGLTASPQQFLGHPPATEVLIG</sequence>
<dbReference type="InterPro" id="IPR009006">
    <property type="entry name" value="Ala_racemase/Decarboxylase_C"/>
</dbReference>
<organism evidence="7 8">
    <name type="scientific">Marinobacterium aestuarii</name>
    <dbReference type="NCBI Taxonomy" id="1821621"/>
    <lineage>
        <taxon>Bacteria</taxon>
        <taxon>Pseudomonadati</taxon>
        <taxon>Pseudomonadota</taxon>
        <taxon>Gammaproteobacteria</taxon>
        <taxon>Oceanospirillales</taxon>
        <taxon>Oceanospirillaceae</taxon>
        <taxon>Marinobacterium</taxon>
    </lineage>
</organism>
<keyword evidence="8" id="KW-1185">Reference proteome</keyword>
<dbReference type="PANTHER" id="PTHR43727">
    <property type="entry name" value="DIAMINOPIMELATE DECARBOXYLASE"/>
    <property type="match status" value="1"/>
</dbReference>
<name>A0A1A9EXQ8_9GAMM</name>
<dbReference type="AlphaFoldDB" id="A0A1A9EXQ8"/>
<feature type="domain" description="Orn/DAP/Arg decarboxylase 2 C-terminal" evidence="5">
    <location>
        <begin position="47"/>
        <end position="396"/>
    </location>
</feature>
<feature type="active site" description="Proton donor" evidence="3">
    <location>
        <position position="369"/>
    </location>
</feature>
<keyword evidence="2 3" id="KW-0663">Pyridoxal phosphate</keyword>
<evidence type="ECO:0000313" key="7">
    <source>
        <dbReference type="EMBL" id="ANG62520.1"/>
    </source>
</evidence>
<dbReference type="InterPro" id="IPR000183">
    <property type="entry name" value="Orn/DAP/Arg_de-COase"/>
</dbReference>
<dbReference type="OrthoDB" id="9802147at2"/>
<comment type="similarity">
    <text evidence="4">Belongs to the Orn/Lys/Arg decarboxylase class-II family.</text>
</comment>
<dbReference type="InterPro" id="IPR029066">
    <property type="entry name" value="PLP-binding_barrel"/>
</dbReference>
<evidence type="ECO:0000259" key="6">
    <source>
        <dbReference type="Pfam" id="PF02784"/>
    </source>
</evidence>
<evidence type="ECO:0000256" key="3">
    <source>
        <dbReference type="PIRSR" id="PIRSR600183-50"/>
    </source>
</evidence>
<dbReference type="Pfam" id="PF02784">
    <property type="entry name" value="Orn_Arg_deC_N"/>
    <property type="match status" value="1"/>
</dbReference>
<dbReference type="EMBL" id="CP015839">
    <property type="protein sequence ID" value="ANG62520.1"/>
    <property type="molecule type" value="Genomic_DNA"/>
</dbReference>
<reference evidence="7 8" key="2">
    <citation type="journal article" date="2018" name="Int. J. Syst. Evol. Microbiol.">
        <title>Marinobacterium aestuarii sp. nov., a benzene-degrading marine bacterium isolated from estuary sediment.</title>
        <authorList>
            <person name="Bae S.S."/>
            <person name="Jung J."/>
            <person name="Chung D."/>
            <person name="Baek K."/>
        </authorList>
    </citation>
    <scope>NUCLEOTIDE SEQUENCE [LARGE SCALE GENOMIC DNA]</scope>
    <source>
        <strain evidence="7 8">ST58-10</strain>
    </source>
</reference>
<accession>A0A1A9EXQ8</accession>
<dbReference type="KEGG" id="mars:A8C75_08475"/>
<evidence type="ECO:0000313" key="8">
    <source>
        <dbReference type="Proteomes" id="UP000078070"/>
    </source>
</evidence>
<dbReference type="STRING" id="1821621.A8C75_08475"/>
<dbReference type="InterPro" id="IPR022644">
    <property type="entry name" value="De-COase2_N"/>
</dbReference>
<gene>
    <name evidence="7" type="ORF">A8C75_08475</name>
</gene>
<evidence type="ECO:0000259" key="5">
    <source>
        <dbReference type="Pfam" id="PF00278"/>
    </source>
</evidence>
<evidence type="ECO:0000256" key="1">
    <source>
        <dbReference type="ARBA" id="ARBA00001933"/>
    </source>
</evidence>
<feature type="modified residue" description="N6-(pyridoxal phosphate)lysine" evidence="3">
    <location>
        <position position="77"/>
    </location>
</feature>
<evidence type="ECO:0000256" key="2">
    <source>
        <dbReference type="ARBA" id="ARBA00022898"/>
    </source>
</evidence>
<dbReference type="GO" id="GO:0009089">
    <property type="term" value="P:lysine biosynthetic process via diaminopimelate"/>
    <property type="evidence" value="ECO:0007669"/>
    <property type="project" value="TreeGrafter"/>
</dbReference>
<dbReference type="PANTHER" id="PTHR43727:SF2">
    <property type="entry name" value="GROUP IV DECARBOXYLASE"/>
    <property type="match status" value="1"/>
</dbReference>
<dbReference type="InterPro" id="IPR017530">
    <property type="entry name" value="DCO2ase_PEP1"/>
</dbReference>
<dbReference type="SUPFAM" id="SSF50621">
    <property type="entry name" value="Alanine racemase C-terminal domain-like"/>
    <property type="match status" value="1"/>
</dbReference>
<dbReference type="InterPro" id="IPR022643">
    <property type="entry name" value="De-COase2_C"/>
</dbReference>
<proteinExistence type="inferred from homology"/>
<evidence type="ECO:0000256" key="4">
    <source>
        <dbReference type="RuleBase" id="RU003737"/>
    </source>
</evidence>
<dbReference type="Gene3D" id="3.20.20.10">
    <property type="entry name" value="Alanine racemase"/>
    <property type="match status" value="1"/>
</dbReference>